<keyword evidence="4" id="KW-0186">Copper</keyword>
<dbReference type="InterPro" id="IPR002355">
    <property type="entry name" value="Cu_oxidase_Cu_BS"/>
</dbReference>
<comment type="similarity">
    <text evidence="1">Belongs to the multicopper oxidase family.</text>
</comment>
<dbReference type="PANTHER" id="PTHR11709">
    <property type="entry name" value="MULTI-COPPER OXIDASE"/>
    <property type="match status" value="1"/>
</dbReference>
<proteinExistence type="inferred from homology"/>
<evidence type="ECO:0000313" key="9">
    <source>
        <dbReference type="EMBL" id="KAF9541288.1"/>
    </source>
</evidence>
<feature type="signal peptide" evidence="5">
    <location>
        <begin position="1"/>
        <end position="33"/>
    </location>
</feature>
<dbReference type="PANTHER" id="PTHR11709:SF511">
    <property type="entry name" value="LACCASE"/>
    <property type="match status" value="1"/>
</dbReference>
<dbReference type="InterPro" id="IPR008972">
    <property type="entry name" value="Cupredoxin"/>
</dbReference>
<gene>
    <name evidence="9" type="ORF">EC957_003244</name>
</gene>
<dbReference type="Pfam" id="PF07731">
    <property type="entry name" value="Cu-oxidase_2"/>
    <property type="match status" value="1"/>
</dbReference>
<reference evidence="9" key="1">
    <citation type="journal article" date="2020" name="Fungal Divers.">
        <title>Resolving the Mortierellaceae phylogeny through synthesis of multi-gene phylogenetics and phylogenomics.</title>
        <authorList>
            <person name="Vandepol N."/>
            <person name="Liber J."/>
            <person name="Desiro A."/>
            <person name="Na H."/>
            <person name="Kennedy M."/>
            <person name="Barry K."/>
            <person name="Grigoriev I.V."/>
            <person name="Miller A.N."/>
            <person name="O'Donnell K."/>
            <person name="Stajich J.E."/>
            <person name="Bonito G."/>
        </authorList>
    </citation>
    <scope>NUCLEOTIDE SEQUENCE</scope>
    <source>
        <strain evidence="9">NRRL 2591</strain>
    </source>
</reference>
<keyword evidence="5" id="KW-0732">Signal</keyword>
<dbReference type="GO" id="GO:0005507">
    <property type="term" value="F:copper ion binding"/>
    <property type="evidence" value="ECO:0007669"/>
    <property type="project" value="InterPro"/>
</dbReference>
<name>A0A9P6F3G2_9FUNG</name>
<feature type="domain" description="Plastocyanin-like" evidence="6">
    <location>
        <begin position="188"/>
        <end position="332"/>
    </location>
</feature>
<feature type="chain" id="PRO_5040482719" description="Laccase" evidence="5">
    <location>
        <begin position="34"/>
        <end position="612"/>
    </location>
</feature>
<dbReference type="SUPFAM" id="SSF49503">
    <property type="entry name" value="Cupredoxins"/>
    <property type="match status" value="3"/>
</dbReference>
<evidence type="ECO:0000256" key="5">
    <source>
        <dbReference type="SAM" id="SignalP"/>
    </source>
</evidence>
<dbReference type="PROSITE" id="PS00079">
    <property type="entry name" value="MULTICOPPER_OXIDASE1"/>
    <property type="match status" value="1"/>
</dbReference>
<feature type="domain" description="Plastocyanin-like" evidence="7">
    <location>
        <begin position="431"/>
        <end position="557"/>
    </location>
</feature>
<evidence type="ECO:0008006" key="11">
    <source>
        <dbReference type="Google" id="ProtNLM"/>
    </source>
</evidence>
<keyword evidence="2" id="KW-0479">Metal-binding</keyword>
<dbReference type="GO" id="GO:0016491">
    <property type="term" value="F:oxidoreductase activity"/>
    <property type="evidence" value="ECO:0007669"/>
    <property type="project" value="UniProtKB-KW"/>
</dbReference>
<dbReference type="Pfam" id="PF00394">
    <property type="entry name" value="Cu-oxidase"/>
    <property type="match status" value="1"/>
</dbReference>
<dbReference type="AlphaFoldDB" id="A0A9P6F3G2"/>
<organism evidence="9 10">
    <name type="scientific">Mortierella hygrophila</name>
    <dbReference type="NCBI Taxonomy" id="979708"/>
    <lineage>
        <taxon>Eukaryota</taxon>
        <taxon>Fungi</taxon>
        <taxon>Fungi incertae sedis</taxon>
        <taxon>Mucoromycota</taxon>
        <taxon>Mortierellomycotina</taxon>
        <taxon>Mortierellomycetes</taxon>
        <taxon>Mortierellales</taxon>
        <taxon>Mortierellaceae</taxon>
        <taxon>Mortierella</taxon>
    </lineage>
</organism>
<dbReference type="Gene3D" id="2.60.40.420">
    <property type="entry name" value="Cupredoxins - blue copper proteins"/>
    <property type="match status" value="3"/>
</dbReference>
<evidence type="ECO:0000256" key="3">
    <source>
        <dbReference type="ARBA" id="ARBA00023002"/>
    </source>
</evidence>
<evidence type="ECO:0000256" key="2">
    <source>
        <dbReference type="ARBA" id="ARBA00022723"/>
    </source>
</evidence>
<keyword evidence="3" id="KW-0560">Oxidoreductase</keyword>
<evidence type="ECO:0000259" key="7">
    <source>
        <dbReference type="Pfam" id="PF07731"/>
    </source>
</evidence>
<dbReference type="InterPro" id="IPR011707">
    <property type="entry name" value="Cu-oxidase-like_N"/>
</dbReference>
<evidence type="ECO:0000313" key="10">
    <source>
        <dbReference type="Proteomes" id="UP000723463"/>
    </source>
</evidence>
<dbReference type="EMBL" id="JAAAXW010000171">
    <property type="protein sequence ID" value="KAF9541288.1"/>
    <property type="molecule type" value="Genomic_DNA"/>
</dbReference>
<dbReference type="InterPro" id="IPR033138">
    <property type="entry name" value="Cu_oxidase_CS"/>
</dbReference>
<accession>A0A9P6F3G2</accession>
<evidence type="ECO:0000256" key="4">
    <source>
        <dbReference type="ARBA" id="ARBA00023008"/>
    </source>
</evidence>
<sequence>MQTTSPSSWLCRSIAISLFTLLTLLLSTPLSNSHTPALAQAEPPGFSPTPRNRIFFWKVTYSTLAPDGVTRPVILVNEKYPGPKIEVNRGDSVTVVVENALDVPTSLHWHGMTMRGDPWYDGVPGMNQCPIPAGTNFTYAFGTDDVVGTHWWHAHFENQYIDGLVGAIIIRDPPATNPFLRAYDEERNVILTDWYHQATGPLLQTYLSPASNGHEPVPNNGLINGKGTFDCKNVIPADLPCNQTTDRAVFHVIPNRRYRLRIINTAAAASFLFSIDGHQLLVIEADGTDLNPFMVDSLPINTGQRYSVIVVTNQEIANYWVRAEMGMHCLPPGQHNLDPIVLGEFRYAGAGVATPTSVGRWVPKPPVKGQDPEENPAFLAACQDLDLFALHPLKVVPILEPITNNYHVKMTFKKNPEDDIVRGYLNDITFDGDAWNPTIVQNLNEAATYTVGEHVMRLDRRDAVVQIILDNSEGGEHPFHLHGHTFQVIAQGVGFYEEGKTPINSINPLRRDTATVPKNGFTVIRFKVDNPGVWSLHCHIEWHVSTGLVMQFLELPDELRAMGIPKHVGKLCETPAPPGFKAHTGFIPAAAAAAKPAVAAFVNGTTTTTFNH</sequence>
<evidence type="ECO:0000259" key="6">
    <source>
        <dbReference type="Pfam" id="PF00394"/>
    </source>
</evidence>
<dbReference type="InterPro" id="IPR001117">
    <property type="entry name" value="Cu-oxidase_2nd"/>
</dbReference>
<dbReference type="PROSITE" id="PS00080">
    <property type="entry name" value="MULTICOPPER_OXIDASE2"/>
    <property type="match status" value="1"/>
</dbReference>
<dbReference type="InterPro" id="IPR045087">
    <property type="entry name" value="Cu-oxidase_fam"/>
</dbReference>
<dbReference type="Pfam" id="PF07732">
    <property type="entry name" value="Cu-oxidase_3"/>
    <property type="match status" value="1"/>
</dbReference>
<dbReference type="InterPro" id="IPR011706">
    <property type="entry name" value="Cu-oxidase_C"/>
</dbReference>
<evidence type="ECO:0000259" key="8">
    <source>
        <dbReference type="Pfam" id="PF07732"/>
    </source>
</evidence>
<comment type="caution">
    <text evidence="9">The sequence shown here is derived from an EMBL/GenBank/DDBJ whole genome shotgun (WGS) entry which is preliminary data.</text>
</comment>
<dbReference type="FunFam" id="2.60.40.420:FF:000045">
    <property type="entry name" value="Laccase 2"/>
    <property type="match status" value="1"/>
</dbReference>
<evidence type="ECO:0000256" key="1">
    <source>
        <dbReference type="ARBA" id="ARBA00010609"/>
    </source>
</evidence>
<keyword evidence="10" id="KW-1185">Reference proteome</keyword>
<protein>
    <recommendedName>
        <fullName evidence="11">Laccase</fullName>
    </recommendedName>
</protein>
<feature type="domain" description="Plastocyanin-like" evidence="8">
    <location>
        <begin position="59"/>
        <end position="173"/>
    </location>
</feature>
<dbReference type="Proteomes" id="UP000723463">
    <property type="component" value="Unassembled WGS sequence"/>
</dbReference>